<dbReference type="PRINTS" id="PR00040">
    <property type="entry name" value="HTHMERR"/>
</dbReference>
<dbReference type="SMART" id="SM00422">
    <property type="entry name" value="HTH_MERR"/>
    <property type="match status" value="1"/>
</dbReference>
<dbReference type="InterPro" id="IPR000551">
    <property type="entry name" value="MerR-type_HTH_dom"/>
</dbReference>
<dbReference type="PANTHER" id="PTHR30204:SF93">
    <property type="entry name" value="HTH MERR-TYPE DOMAIN-CONTAINING PROTEIN"/>
    <property type="match status" value="1"/>
</dbReference>
<evidence type="ECO:0000313" key="3">
    <source>
        <dbReference type="EMBL" id="TDW76277.1"/>
    </source>
</evidence>
<keyword evidence="1 3" id="KW-0238">DNA-binding</keyword>
<dbReference type="Gene3D" id="1.10.1660.10">
    <property type="match status" value="1"/>
</dbReference>
<dbReference type="CDD" id="cd00592">
    <property type="entry name" value="HTH_MerR-like"/>
    <property type="match status" value="1"/>
</dbReference>
<organism evidence="3 4">
    <name type="scientific">Kribbella pratensis</name>
    <dbReference type="NCBI Taxonomy" id="2512112"/>
    <lineage>
        <taxon>Bacteria</taxon>
        <taxon>Bacillati</taxon>
        <taxon>Actinomycetota</taxon>
        <taxon>Actinomycetes</taxon>
        <taxon>Propionibacteriales</taxon>
        <taxon>Kribbellaceae</taxon>
        <taxon>Kribbella</taxon>
    </lineage>
</organism>
<evidence type="ECO:0000313" key="4">
    <source>
        <dbReference type="Proteomes" id="UP000295146"/>
    </source>
</evidence>
<dbReference type="GO" id="GO:0003700">
    <property type="term" value="F:DNA-binding transcription factor activity"/>
    <property type="evidence" value="ECO:0007669"/>
    <property type="project" value="InterPro"/>
</dbReference>
<sequence>MVAMTTGDSRLFSIGDLAERTGLRVRTIRFYSDRGVLPPTDRSPSGYRRYDFDSLARLELVRTLRELGIDLPTIQQVLERERTVTEVAAAHAEALDVQIRSLRIRRAVLRMVARRGSRPEELQLVHRLAELSDLDRRRLIMDFIDEAFGDLDANPELVELLRSAMPEMPAEPAPEQLEGWIELAELVGRVDFRAAVRRAAQHQAQERAAGDRTGLHHDLTVFVRHTIEQAIADGVDPASAAAKPVLDVLITQYCETFDEADTPEYRARVARRVEVGSDALLERYWHLLAVVNGNEPPPSLAPVFTWFLTALRATGPRTPLS</sequence>
<dbReference type="Pfam" id="PF13411">
    <property type="entry name" value="MerR_1"/>
    <property type="match status" value="1"/>
</dbReference>
<evidence type="ECO:0000259" key="2">
    <source>
        <dbReference type="PROSITE" id="PS50937"/>
    </source>
</evidence>
<protein>
    <submittedName>
        <fullName evidence="3">DNA-binding transcriptional MerR regulator</fullName>
    </submittedName>
</protein>
<comment type="caution">
    <text evidence="3">The sequence shown here is derived from an EMBL/GenBank/DDBJ whole genome shotgun (WGS) entry which is preliminary data.</text>
</comment>
<evidence type="ECO:0000256" key="1">
    <source>
        <dbReference type="ARBA" id="ARBA00023125"/>
    </source>
</evidence>
<dbReference type="EMBL" id="SODP01000001">
    <property type="protein sequence ID" value="TDW76277.1"/>
    <property type="molecule type" value="Genomic_DNA"/>
</dbReference>
<dbReference type="AlphaFoldDB" id="A0A4V3GHI6"/>
<dbReference type="SUPFAM" id="SSF46955">
    <property type="entry name" value="Putative DNA-binding domain"/>
    <property type="match status" value="1"/>
</dbReference>
<dbReference type="InterPro" id="IPR047057">
    <property type="entry name" value="MerR_fam"/>
</dbReference>
<dbReference type="InterPro" id="IPR009061">
    <property type="entry name" value="DNA-bd_dom_put_sf"/>
</dbReference>
<name>A0A4V3GHI6_9ACTN</name>
<dbReference type="PANTHER" id="PTHR30204">
    <property type="entry name" value="REDOX-CYCLING DRUG-SENSING TRANSCRIPTIONAL ACTIVATOR SOXR"/>
    <property type="match status" value="1"/>
</dbReference>
<proteinExistence type="predicted"/>
<feature type="domain" description="HTH merR-type" evidence="2">
    <location>
        <begin position="11"/>
        <end position="80"/>
    </location>
</feature>
<dbReference type="PROSITE" id="PS50937">
    <property type="entry name" value="HTH_MERR_2"/>
    <property type="match status" value="1"/>
</dbReference>
<accession>A0A4V3GHI6</accession>
<reference evidence="3 4" key="1">
    <citation type="submission" date="2019-03" db="EMBL/GenBank/DDBJ databases">
        <title>Genomic Encyclopedia of Type Strains, Phase III (KMG-III): the genomes of soil and plant-associated and newly described type strains.</title>
        <authorList>
            <person name="Whitman W."/>
        </authorList>
    </citation>
    <scope>NUCLEOTIDE SEQUENCE [LARGE SCALE GENOMIC DNA]</scope>
    <source>
        <strain evidence="3 4">VKM Ac-2573</strain>
    </source>
</reference>
<dbReference type="GO" id="GO:0003677">
    <property type="term" value="F:DNA binding"/>
    <property type="evidence" value="ECO:0007669"/>
    <property type="project" value="UniProtKB-KW"/>
</dbReference>
<dbReference type="Proteomes" id="UP000295146">
    <property type="component" value="Unassembled WGS sequence"/>
</dbReference>
<gene>
    <name evidence="3" type="ORF">EV653_1423</name>
</gene>
<keyword evidence="4" id="KW-1185">Reference proteome</keyword>